<proteinExistence type="inferred from homology"/>
<comment type="similarity">
    <text evidence="1 10">Belongs to the eukaryotic ribosomal protein eL24 family.</text>
</comment>
<dbReference type="PANTHER" id="PTHR10792:SF1">
    <property type="entry name" value="RIBOSOMAL PROTEIN L24"/>
    <property type="match status" value="1"/>
</dbReference>
<dbReference type="AlphaFoldDB" id="A0A7J3T9X9"/>
<keyword evidence="4 10" id="KW-0863">Zinc-finger</keyword>
<dbReference type="SUPFAM" id="SSF57716">
    <property type="entry name" value="Glucocorticoid receptor-like (DNA-binding domain)"/>
    <property type="match status" value="1"/>
</dbReference>
<dbReference type="InterPro" id="IPR000988">
    <property type="entry name" value="Ribosomal_eL24-rel_N"/>
</dbReference>
<dbReference type="GO" id="GO:0006412">
    <property type="term" value="P:translation"/>
    <property type="evidence" value="ECO:0007669"/>
    <property type="project" value="UniProtKB-UniRule"/>
</dbReference>
<feature type="binding site" evidence="10">
    <location>
        <position position="7"/>
    </location>
    <ligand>
        <name>Zn(2+)</name>
        <dbReference type="ChEBI" id="CHEBI:29105"/>
    </ligand>
</feature>
<comment type="function">
    <text evidence="10">Binds to the 23S rRNA.</text>
</comment>
<keyword evidence="6 10" id="KW-0694">RNA-binding</keyword>
<evidence type="ECO:0000256" key="1">
    <source>
        <dbReference type="ARBA" id="ARBA00005647"/>
    </source>
</evidence>
<evidence type="ECO:0000256" key="8">
    <source>
        <dbReference type="ARBA" id="ARBA00023274"/>
    </source>
</evidence>
<keyword evidence="7 10" id="KW-0689">Ribosomal protein</keyword>
<evidence type="ECO:0000256" key="6">
    <source>
        <dbReference type="ARBA" id="ARBA00022884"/>
    </source>
</evidence>
<dbReference type="Gene3D" id="2.30.170.20">
    <property type="entry name" value="Ribosomal protein L24e"/>
    <property type="match status" value="1"/>
</dbReference>
<dbReference type="Proteomes" id="UP000886130">
    <property type="component" value="Unassembled WGS sequence"/>
</dbReference>
<sequence>MPYKRICAFCGREIEPGTGKMYVMSDGTVYYFCSSKCQKNMLKLNRIPRKVRWTQAYRKEKEIRLHLLKRREHEGENAGASQA</sequence>
<dbReference type="GO" id="GO:0008270">
    <property type="term" value="F:zinc ion binding"/>
    <property type="evidence" value="ECO:0007669"/>
    <property type="project" value="UniProtKB-UniRule"/>
</dbReference>
<feature type="binding site" evidence="10">
    <location>
        <position position="33"/>
    </location>
    <ligand>
        <name>Zn(2+)</name>
        <dbReference type="ChEBI" id="CHEBI:29105"/>
    </ligand>
</feature>
<keyword evidence="3 10" id="KW-0699">rRNA-binding</keyword>
<comment type="subunit">
    <text evidence="9 10">Part of the 50S ribosomal subunit. Forms a cluster with proteins L3 and L14.</text>
</comment>
<evidence type="ECO:0000256" key="9">
    <source>
        <dbReference type="ARBA" id="ARBA00062681"/>
    </source>
</evidence>
<evidence type="ECO:0000256" key="2">
    <source>
        <dbReference type="ARBA" id="ARBA00022723"/>
    </source>
</evidence>
<keyword evidence="2 10" id="KW-0479">Metal-binding</keyword>
<evidence type="ECO:0000313" key="12">
    <source>
        <dbReference type="EMBL" id="HHE75744.1"/>
    </source>
</evidence>
<dbReference type="InterPro" id="IPR056366">
    <property type="entry name" value="Ribosomal_eL24"/>
</dbReference>
<evidence type="ECO:0000256" key="3">
    <source>
        <dbReference type="ARBA" id="ARBA00022730"/>
    </source>
</evidence>
<comment type="cofactor">
    <cofactor evidence="10">
        <name>Zn(2+)</name>
        <dbReference type="ChEBI" id="CHEBI:29105"/>
    </cofactor>
    <text evidence="10">Binds 1 zinc ion per subunit.</text>
</comment>
<evidence type="ECO:0000256" key="5">
    <source>
        <dbReference type="ARBA" id="ARBA00022833"/>
    </source>
</evidence>
<dbReference type="GO" id="GO:0005840">
    <property type="term" value="C:ribosome"/>
    <property type="evidence" value="ECO:0007669"/>
    <property type="project" value="UniProtKB-KW"/>
</dbReference>
<dbReference type="GO" id="GO:1990904">
    <property type="term" value="C:ribonucleoprotein complex"/>
    <property type="evidence" value="ECO:0007669"/>
    <property type="project" value="UniProtKB-KW"/>
</dbReference>
<feature type="binding site" evidence="10">
    <location>
        <position position="10"/>
    </location>
    <ligand>
        <name>Zn(2+)</name>
        <dbReference type="ChEBI" id="CHEBI:29105"/>
    </ligand>
</feature>
<keyword evidence="5 10" id="KW-0862">Zinc</keyword>
<dbReference type="FunFam" id="2.30.170.20:FF:000001">
    <property type="entry name" value="probable ribosome biogenesis protein RLP24"/>
    <property type="match status" value="1"/>
</dbReference>
<evidence type="ECO:0000256" key="10">
    <source>
        <dbReference type="HAMAP-Rule" id="MF_00773"/>
    </source>
</evidence>
<feature type="domain" description="TRASH" evidence="11">
    <location>
        <begin position="7"/>
        <end position="45"/>
    </location>
</feature>
<dbReference type="InterPro" id="IPR038630">
    <property type="entry name" value="L24e/L24_sf"/>
</dbReference>
<dbReference type="InterPro" id="IPR055345">
    <property type="entry name" value="Ribosomal_eL24-rel_arc"/>
</dbReference>
<accession>A0A7J3T9X9</accession>
<comment type="caution">
    <text evidence="12">The sequence shown here is derived from an EMBL/GenBank/DDBJ whole genome shotgun (WGS) entry which is preliminary data.</text>
</comment>
<dbReference type="NCBIfam" id="NF034186">
    <property type="entry name" value="PRK14891.1-1"/>
    <property type="match status" value="1"/>
</dbReference>
<dbReference type="InterPro" id="IPR011017">
    <property type="entry name" value="TRASH_dom"/>
</dbReference>
<protein>
    <recommendedName>
        <fullName evidence="10">Large ribosomal subunit protein eL24</fullName>
    </recommendedName>
</protein>
<gene>
    <name evidence="10" type="primary">rpl24e</name>
    <name evidence="12" type="ORF">ENL31_01275</name>
</gene>
<name>A0A7J3T9X9_9ARCH</name>
<evidence type="ECO:0000259" key="11">
    <source>
        <dbReference type="SMART" id="SM00746"/>
    </source>
</evidence>
<organism evidence="12">
    <name type="scientific">Candidatus Aciduliprofundum boonei</name>
    <dbReference type="NCBI Taxonomy" id="379547"/>
    <lineage>
        <taxon>Archaea</taxon>
        <taxon>Methanobacteriati</taxon>
        <taxon>Thermoplasmatota</taxon>
        <taxon>DHVE2 group</taxon>
        <taxon>Candidatus Aciduliprofundum</taxon>
    </lineage>
</organism>
<feature type="binding site" evidence="10">
    <location>
        <position position="37"/>
    </location>
    <ligand>
        <name>Zn(2+)</name>
        <dbReference type="ChEBI" id="CHEBI:29105"/>
    </ligand>
</feature>
<dbReference type="Pfam" id="PF01246">
    <property type="entry name" value="Ribosomal_L24e"/>
    <property type="match status" value="1"/>
</dbReference>
<dbReference type="EMBL" id="DRTM01000093">
    <property type="protein sequence ID" value="HHE75744.1"/>
    <property type="molecule type" value="Genomic_DNA"/>
</dbReference>
<evidence type="ECO:0000256" key="4">
    <source>
        <dbReference type="ARBA" id="ARBA00022771"/>
    </source>
</evidence>
<dbReference type="HAMAP" id="MF_00773">
    <property type="entry name" value="Ribosomal_eL24"/>
    <property type="match status" value="1"/>
</dbReference>
<reference evidence="12" key="1">
    <citation type="journal article" date="2020" name="mSystems">
        <title>Genome- and Community-Level Interaction Insights into Carbon Utilization and Element Cycling Functions of Hydrothermarchaeota in Hydrothermal Sediment.</title>
        <authorList>
            <person name="Zhou Z."/>
            <person name="Liu Y."/>
            <person name="Xu W."/>
            <person name="Pan J."/>
            <person name="Luo Z.H."/>
            <person name="Li M."/>
        </authorList>
    </citation>
    <scope>NUCLEOTIDE SEQUENCE [LARGE SCALE GENOMIC DNA]</scope>
    <source>
        <strain evidence="12">HyVt-85</strain>
    </source>
</reference>
<dbReference type="SMART" id="SM00746">
    <property type="entry name" value="TRASH"/>
    <property type="match status" value="1"/>
</dbReference>
<dbReference type="PANTHER" id="PTHR10792">
    <property type="entry name" value="60S RIBOSOMAL PROTEIN L24"/>
    <property type="match status" value="1"/>
</dbReference>
<dbReference type="GO" id="GO:0003735">
    <property type="term" value="F:structural constituent of ribosome"/>
    <property type="evidence" value="ECO:0007669"/>
    <property type="project" value="InterPro"/>
</dbReference>
<dbReference type="CDD" id="cd00472">
    <property type="entry name" value="Ribosomal_L24e_L24"/>
    <property type="match status" value="1"/>
</dbReference>
<dbReference type="GO" id="GO:0019843">
    <property type="term" value="F:rRNA binding"/>
    <property type="evidence" value="ECO:0007669"/>
    <property type="project" value="UniProtKB-UniRule"/>
</dbReference>
<keyword evidence="8 10" id="KW-0687">Ribonucleoprotein</keyword>
<evidence type="ECO:0000256" key="7">
    <source>
        <dbReference type="ARBA" id="ARBA00022980"/>
    </source>
</evidence>
<feature type="zinc finger region" description="C4-type" evidence="10">
    <location>
        <begin position="7"/>
        <end position="37"/>
    </location>
</feature>